<dbReference type="InterPro" id="IPR012312">
    <property type="entry name" value="Hemerythrin-like"/>
</dbReference>
<dbReference type="Proteomes" id="UP000183656">
    <property type="component" value="Unassembled WGS sequence"/>
</dbReference>
<evidence type="ECO:0000256" key="1">
    <source>
        <dbReference type="ARBA" id="ARBA00010587"/>
    </source>
</evidence>
<dbReference type="GO" id="GO:0005344">
    <property type="term" value="F:oxygen carrier activity"/>
    <property type="evidence" value="ECO:0007669"/>
    <property type="project" value="UniProtKB-KW"/>
</dbReference>
<gene>
    <name evidence="6" type="ORF">SAMN04489707_100250</name>
</gene>
<name>A0A1I7FGL8_9BURK</name>
<evidence type="ECO:0000313" key="6">
    <source>
        <dbReference type="EMBL" id="SFU35274.1"/>
    </source>
</evidence>
<comment type="similarity">
    <text evidence="1">Belongs to the hemerythrin family.</text>
</comment>
<evidence type="ECO:0000256" key="3">
    <source>
        <dbReference type="ARBA" id="ARBA00022723"/>
    </source>
</evidence>
<dbReference type="Pfam" id="PF01814">
    <property type="entry name" value="Hemerythrin"/>
    <property type="match status" value="1"/>
</dbReference>
<proteinExistence type="inferred from homology"/>
<sequence>MKLAAPLVTWQNSYALGLEEIDEQHKMLFDIMNRIWEGIVRNADATTIGSALEDLERYTVLHFTEEETFMRSIRYPNFDAHVALHRRFVQRVAEEKAKAQSGERISLELLHFLRDWLVNHILVEDKRYVTQFQTEKHHTSLLGRFFARLGKKTA</sequence>
<dbReference type="CDD" id="cd12107">
    <property type="entry name" value="Hemerythrin"/>
    <property type="match status" value="1"/>
</dbReference>
<keyword evidence="4" id="KW-0408">Iron</keyword>
<dbReference type="SUPFAM" id="SSF47188">
    <property type="entry name" value="Hemerythrin-like"/>
    <property type="match status" value="1"/>
</dbReference>
<dbReference type="Gene3D" id="1.20.120.50">
    <property type="entry name" value="Hemerythrin-like"/>
    <property type="match status" value="1"/>
</dbReference>
<keyword evidence="3" id="KW-0479">Metal-binding</keyword>
<keyword evidence="2" id="KW-0813">Transport</keyword>
<dbReference type="STRING" id="343013.SAMN04489707_100250"/>
<dbReference type="InterPro" id="IPR035938">
    <property type="entry name" value="Hemerythrin-like_sf"/>
</dbReference>
<reference evidence="6 7" key="1">
    <citation type="submission" date="2016-10" db="EMBL/GenBank/DDBJ databases">
        <authorList>
            <person name="de Groot N.N."/>
        </authorList>
    </citation>
    <scope>NUCLEOTIDE SEQUENCE [LARGE SCALE GENOMIC DNA]</scope>
    <source>
        <strain evidence="6 7">R-24608</strain>
    </source>
</reference>
<dbReference type="PANTHER" id="PTHR37164:SF1">
    <property type="entry name" value="BACTERIOHEMERYTHRIN"/>
    <property type="match status" value="1"/>
</dbReference>
<dbReference type="PANTHER" id="PTHR37164">
    <property type="entry name" value="BACTERIOHEMERYTHRIN"/>
    <property type="match status" value="1"/>
</dbReference>
<dbReference type="InterPro" id="IPR016131">
    <property type="entry name" value="Haemerythrin_Fe_BS"/>
</dbReference>
<dbReference type="InterPro" id="IPR012827">
    <property type="entry name" value="Hemerythrin_metal-bd"/>
</dbReference>
<dbReference type="NCBIfam" id="TIGR02481">
    <property type="entry name" value="hemeryth_dom"/>
    <property type="match status" value="1"/>
</dbReference>
<dbReference type="NCBIfam" id="NF033749">
    <property type="entry name" value="bact_hemeryth"/>
    <property type="match status" value="1"/>
</dbReference>
<dbReference type="InterPro" id="IPR050669">
    <property type="entry name" value="Hemerythrin"/>
</dbReference>
<dbReference type="PROSITE" id="PS00550">
    <property type="entry name" value="HEMERYTHRINS"/>
    <property type="match status" value="1"/>
</dbReference>
<dbReference type="AlphaFoldDB" id="A0A1I7FGL8"/>
<dbReference type="OrthoDB" id="5296936at2"/>
<dbReference type="EMBL" id="FPBX01000002">
    <property type="protein sequence ID" value="SFU35274.1"/>
    <property type="molecule type" value="Genomic_DNA"/>
</dbReference>
<feature type="domain" description="Hemerythrin-like" evidence="5">
    <location>
        <begin position="17"/>
        <end position="130"/>
    </location>
</feature>
<protein>
    <submittedName>
        <fullName evidence="6">Hemerythrin</fullName>
    </submittedName>
</protein>
<organism evidence="6 7">
    <name type="scientific">Paenacidovorax caeni</name>
    <dbReference type="NCBI Taxonomy" id="343013"/>
    <lineage>
        <taxon>Bacteria</taxon>
        <taxon>Pseudomonadati</taxon>
        <taxon>Pseudomonadota</taxon>
        <taxon>Betaproteobacteria</taxon>
        <taxon>Burkholderiales</taxon>
        <taxon>Comamonadaceae</taxon>
        <taxon>Paenacidovorax</taxon>
    </lineage>
</organism>
<evidence type="ECO:0000256" key="4">
    <source>
        <dbReference type="ARBA" id="ARBA00023004"/>
    </source>
</evidence>
<evidence type="ECO:0000313" key="7">
    <source>
        <dbReference type="Proteomes" id="UP000183656"/>
    </source>
</evidence>
<dbReference type="GO" id="GO:0046872">
    <property type="term" value="F:metal ion binding"/>
    <property type="evidence" value="ECO:0007669"/>
    <property type="project" value="UniProtKB-KW"/>
</dbReference>
<accession>A0A1I7FGL8</accession>
<keyword evidence="2" id="KW-0561">Oxygen transport</keyword>
<evidence type="ECO:0000259" key="5">
    <source>
        <dbReference type="Pfam" id="PF01814"/>
    </source>
</evidence>
<evidence type="ECO:0000256" key="2">
    <source>
        <dbReference type="ARBA" id="ARBA00022621"/>
    </source>
</evidence>
<keyword evidence="7" id="KW-1185">Reference proteome</keyword>